<dbReference type="AlphaFoldDB" id="A0A7W3JRG4"/>
<organism evidence="2 3">
    <name type="scientific">Microbacterium halimionae</name>
    <dbReference type="NCBI Taxonomy" id="1526413"/>
    <lineage>
        <taxon>Bacteria</taxon>
        <taxon>Bacillati</taxon>
        <taxon>Actinomycetota</taxon>
        <taxon>Actinomycetes</taxon>
        <taxon>Micrococcales</taxon>
        <taxon>Microbacteriaceae</taxon>
        <taxon>Microbacterium</taxon>
    </lineage>
</organism>
<comment type="caution">
    <text evidence="2">The sequence shown here is derived from an EMBL/GenBank/DDBJ whole genome shotgun (WGS) entry which is preliminary data.</text>
</comment>
<keyword evidence="3" id="KW-1185">Reference proteome</keyword>
<evidence type="ECO:0000313" key="3">
    <source>
        <dbReference type="Proteomes" id="UP000526083"/>
    </source>
</evidence>
<reference evidence="2 3" key="1">
    <citation type="submission" date="2020-07" db="EMBL/GenBank/DDBJ databases">
        <title>Sequencing the genomes of 1000 actinobacteria strains.</title>
        <authorList>
            <person name="Klenk H.-P."/>
        </authorList>
    </citation>
    <scope>NUCLEOTIDE SEQUENCE [LARGE SCALE GENOMIC DNA]</scope>
    <source>
        <strain evidence="2 3">DSM 27576</strain>
    </source>
</reference>
<dbReference type="EMBL" id="JACGWY010000007">
    <property type="protein sequence ID" value="MBA8817533.1"/>
    <property type="molecule type" value="Genomic_DNA"/>
</dbReference>
<protein>
    <submittedName>
        <fullName evidence="2">Uncharacterized protein</fullName>
    </submittedName>
</protein>
<name>A0A7W3JRG4_9MICO</name>
<proteinExistence type="predicted"/>
<feature type="region of interest" description="Disordered" evidence="1">
    <location>
        <begin position="1"/>
        <end position="32"/>
    </location>
</feature>
<sequence>MPDRPYLPKTAAPGRRTEKPVRLTANQESKGSSTKIAISRSVFFWYSL</sequence>
<dbReference type="Proteomes" id="UP000526083">
    <property type="component" value="Unassembled WGS sequence"/>
</dbReference>
<gene>
    <name evidence="2" type="ORF">FHX48_002638</name>
</gene>
<evidence type="ECO:0000256" key="1">
    <source>
        <dbReference type="SAM" id="MobiDB-lite"/>
    </source>
</evidence>
<accession>A0A7W3JRG4</accession>
<evidence type="ECO:0000313" key="2">
    <source>
        <dbReference type="EMBL" id="MBA8817533.1"/>
    </source>
</evidence>